<dbReference type="EMBL" id="SSTE01012696">
    <property type="protein sequence ID" value="KAA0048629.1"/>
    <property type="molecule type" value="Genomic_DNA"/>
</dbReference>
<evidence type="ECO:0000313" key="2">
    <source>
        <dbReference type="EMBL" id="KAA0048629.1"/>
    </source>
</evidence>
<name>A0A5A7U5A5_CUCMM</name>
<gene>
    <name evidence="2" type="ORF">E6C27_scaffold49449G00030</name>
</gene>
<dbReference type="AlphaFoldDB" id="A0A5A7U5A5"/>
<accession>A0A5A7U5A5</accession>
<protein>
    <submittedName>
        <fullName evidence="2">Uncharacterized protein</fullName>
    </submittedName>
</protein>
<reference evidence="2 3" key="1">
    <citation type="submission" date="2019-08" db="EMBL/GenBank/DDBJ databases">
        <title>Draft genome sequences of two oriental melons (Cucumis melo L. var makuwa).</title>
        <authorList>
            <person name="Kwon S.-Y."/>
        </authorList>
    </citation>
    <scope>NUCLEOTIDE SEQUENCE [LARGE SCALE GENOMIC DNA]</scope>
    <source>
        <strain evidence="3">cv. SW 3</strain>
        <tissue evidence="2">Leaf</tissue>
    </source>
</reference>
<feature type="compositionally biased region" description="Polar residues" evidence="1">
    <location>
        <begin position="140"/>
        <end position="156"/>
    </location>
</feature>
<dbReference type="Proteomes" id="UP000321393">
    <property type="component" value="Unassembled WGS sequence"/>
</dbReference>
<evidence type="ECO:0000256" key="1">
    <source>
        <dbReference type="SAM" id="MobiDB-lite"/>
    </source>
</evidence>
<organism evidence="2 3">
    <name type="scientific">Cucumis melo var. makuwa</name>
    <name type="common">Oriental melon</name>
    <dbReference type="NCBI Taxonomy" id="1194695"/>
    <lineage>
        <taxon>Eukaryota</taxon>
        <taxon>Viridiplantae</taxon>
        <taxon>Streptophyta</taxon>
        <taxon>Embryophyta</taxon>
        <taxon>Tracheophyta</taxon>
        <taxon>Spermatophyta</taxon>
        <taxon>Magnoliopsida</taxon>
        <taxon>eudicotyledons</taxon>
        <taxon>Gunneridae</taxon>
        <taxon>Pentapetalae</taxon>
        <taxon>rosids</taxon>
        <taxon>fabids</taxon>
        <taxon>Cucurbitales</taxon>
        <taxon>Cucurbitaceae</taxon>
        <taxon>Benincaseae</taxon>
        <taxon>Cucumis</taxon>
    </lineage>
</organism>
<proteinExistence type="predicted"/>
<feature type="compositionally biased region" description="Basic and acidic residues" evidence="1">
    <location>
        <begin position="8"/>
        <end position="28"/>
    </location>
</feature>
<feature type="region of interest" description="Disordered" evidence="1">
    <location>
        <begin position="1"/>
        <end position="28"/>
    </location>
</feature>
<sequence length="171" mass="19283">MIYESEDRENQGRDPRFRDRSEFKDARGTRPRIKDVFFQASSRSRNPKPSMGTAILLSNCILDMEEYFQASGTTPRSEGPWARTKLYSEKVKDLASALAAAERVGDVSGDPWSQKMCRHRIPGRGQPNLPSHFGNEKKAQTPSTGTRRYQSSSSRCPPSYVRAPTEDIGPR</sequence>
<comment type="caution">
    <text evidence="2">The sequence shown here is derived from an EMBL/GenBank/DDBJ whole genome shotgun (WGS) entry which is preliminary data.</text>
</comment>
<feature type="region of interest" description="Disordered" evidence="1">
    <location>
        <begin position="103"/>
        <end position="171"/>
    </location>
</feature>
<evidence type="ECO:0000313" key="3">
    <source>
        <dbReference type="Proteomes" id="UP000321393"/>
    </source>
</evidence>